<gene>
    <name evidence="2" type="ORF">CTI12_AA171820</name>
</gene>
<comment type="caution">
    <text evidence="2">The sequence shown here is derived from an EMBL/GenBank/DDBJ whole genome shotgun (WGS) entry which is preliminary data.</text>
</comment>
<evidence type="ECO:0000256" key="1">
    <source>
        <dbReference type="SAM" id="MobiDB-lite"/>
    </source>
</evidence>
<dbReference type="AlphaFoldDB" id="A0A2U1PBK4"/>
<reference evidence="2 3" key="1">
    <citation type="journal article" date="2018" name="Mol. Plant">
        <title>The genome of Artemisia annua provides insight into the evolution of Asteraceae family and artemisinin biosynthesis.</title>
        <authorList>
            <person name="Shen Q."/>
            <person name="Zhang L."/>
            <person name="Liao Z."/>
            <person name="Wang S."/>
            <person name="Yan T."/>
            <person name="Shi P."/>
            <person name="Liu M."/>
            <person name="Fu X."/>
            <person name="Pan Q."/>
            <person name="Wang Y."/>
            <person name="Lv Z."/>
            <person name="Lu X."/>
            <person name="Zhang F."/>
            <person name="Jiang W."/>
            <person name="Ma Y."/>
            <person name="Chen M."/>
            <person name="Hao X."/>
            <person name="Li L."/>
            <person name="Tang Y."/>
            <person name="Lv G."/>
            <person name="Zhou Y."/>
            <person name="Sun X."/>
            <person name="Brodelius P.E."/>
            <person name="Rose J.K.C."/>
            <person name="Tang K."/>
        </authorList>
    </citation>
    <scope>NUCLEOTIDE SEQUENCE [LARGE SCALE GENOMIC DNA]</scope>
    <source>
        <strain evidence="3">cv. Huhao1</strain>
        <tissue evidence="2">Leaf</tissue>
    </source>
</reference>
<name>A0A2U1PBK4_ARTAN</name>
<accession>A0A2U1PBK4</accession>
<feature type="compositionally biased region" description="Acidic residues" evidence="1">
    <location>
        <begin position="30"/>
        <end position="42"/>
    </location>
</feature>
<feature type="region of interest" description="Disordered" evidence="1">
    <location>
        <begin position="1"/>
        <end position="51"/>
    </location>
</feature>
<evidence type="ECO:0000313" key="2">
    <source>
        <dbReference type="EMBL" id="PWA83110.1"/>
    </source>
</evidence>
<keyword evidence="3" id="KW-1185">Reference proteome</keyword>
<proteinExistence type="predicted"/>
<dbReference type="STRING" id="35608.A0A2U1PBK4"/>
<dbReference type="EMBL" id="PKPP01001391">
    <property type="protein sequence ID" value="PWA83110.1"/>
    <property type="molecule type" value="Genomic_DNA"/>
</dbReference>
<evidence type="ECO:0000313" key="3">
    <source>
        <dbReference type="Proteomes" id="UP000245207"/>
    </source>
</evidence>
<protein>
    <submittedName>
        <fullName evidence="2">Uncharacterized protein</fullName>
    </submittedName>
</protein>
<organism evidence="2 3">
    <name type="scientific">Artemisia annua</name>
    <name type="common">Sweet wormwood</name>
    <dbReference type="NCBI Taxonomy" id="35608"/>
    <lineage>
        <taxon>Eukaryota</taxon>
        <taxon>Viridiplantae</taxon>
        <taxon>Streptophyta</taxon>
        <taxon>Embryophyta</taxon>
        <taxon>Tracheophyta</taxon>
        <taxon>Spermatophyta</taxon>
        <taxon>Magnoliopsida</taxon>
        <taxon>eudicotyledons</taxon>
        <taxon>Gunneridae</taxon>
        <taxon>Pentapetalae</taxon>
        <taxon>asterids</taxon>
        <taxon>campanulids</taxon>
        <taxon>Asterales</taxon>
        <taxon>Asteraceae</taxon>
        <taxon>Asteroideae</taxon>
        <taxon>Anthemideae</taxon>
        <taxon>Artemisiinae</taxon>
        <taxon>Artemisia</taxon>
    </lineage>
</organism>
<dbReference type="Proteomes" id="UP000245207">
    <property type="component" value="Unassembled WGS sequence"/>
</dbReference>
<feature type="compositionally biased region" description="Low complexity" evidence="1">
    <location>
        <begin position="1"/>
        <end position="29"/>
    </location>
</feature>
<sequence length="119" mass="13796">MKKNNNSVAQNNDNVNINIDNENPTNNENLENDEVNANDDTENPINSENLENDELFKNARSRSQLASEGINDWKHLSHTLKFHENSFEHMINLRTMSELRVRLSTNQTIDKELQEGIFN</sequence>